<dbReference type="GO" id="GO:0031267">
    <property type="term" value="F:small GTPase binding"/>
    <property type="evidence" value="ECO:0007669"/>
    <property type="project" value="TreeGrafter"/>
</dbReference>
<feature type="domain" description="CUE" evidence="3">
    <location>
        <begin position="578"/>
        <end position="625"/>
    </location>
</feature>
<dbReference type="SUPFAM" id="SSF109993">
    <property type="entry name" value="VPS9 domain"/>
    <property type="match status" value="1"/>
</dbReference>
<dbReference type="GO" id="GO:0005829">
    <property type="term" value="C:cytosol"/>
    <property type="evidence" value="ECO:0007669"/>
    <property type="project" value="TreeGrafter"/>
</dbReference>
<sequence>MSVASPTLSPIRGNHKSVAVLSDLQDKNYIKREAHLTGLLGKSKPVTVVRGTKEFISTEIYDGEGTILNEEVSFDDASNDEDMNSPGGSHVENEKAALQQADAVEATTTTTTTDMMSLDEDVGEAEDAISVNEDAPQELEDELECDDSPKEASNETKILTEEQFVDSEGAAIEVSASRTSTISLRIPNPPADLKPQSSFDFQKFLSEFKAKECQPIHRYLKSFLVQFGQRNWNIDEQVKLVKDFEDFLLKKMLEYFPFNTMQTEDEIRNCKEGLEKLIMTRLYSQVFSPAVPPNKLSEQHQNDRISDRSYARNVRLYDWIELRHLDVPMELNLHSSFIQLAAKELNKINNYKSPRDKVICILNCCKIIFGLIRQQQKLHNIEENADSFVPLLIYVIFLAKTTFLYSNLAYIERYRNPDFLIGESSYYVSTLQIACNFIVDISKDQLTIDDDEYQKNMASSKGRLEKEKEKRKQQHTGTGTSSPLPRRLTDFISQTSVESPSEVLTKSAELMKQRLSSSLNSFFQSDTTIESDSLTDEHSSRQSHRGEFGSLAATEKQLEQIKQLSIKEHKLEVENRKKHQETFDSLQNMFPDMDKGIIQDVLADTLNSDGSNIGECVDALLALNNE</sequence>
<dbReference type="GO" id="GO:0030139">
    <property type="term" value="C:endocytic vesicle"/>
    <property type="evidence" value="ECO:0007669"/>
    <property type="project" value="TreeGrafter"/>
</dbReference>
<dbReference type="PROSITE" id="PS51205">
    <property type="entry name" value="VPS9"/>
    <property type="match status" value="1"/>
</dbReference>
<proteinExistence type="predicted"/>
<feature type="domain" description="VPS9" evidence="4">
    <location>
        <begin position="304"/>
        <end position="447"/>
    </location>
</feature>
<dbReference type="RefSeq" id="XP_038777832.1">
    <property type="nucleotide sequence ID" value="XM_038921904.1"/>
</dbReference>
<dbReference type="Gene3D" id="1.10.246.120">
    <property type="match status" value="1"/>
</dbReference>
<dbReference type="OrthoDB" id="300289at2759"/>
<feature type="region of interest" description="Disordered" evidence="2">
    <location>
        <begin position="76"/>
        <end position="95"/>
    </location>
</feature>
<evidence type="ECO:0000256" key="2">
    <source>
        <dbReference type="SAM" id="MobiDB-lite"/>
    </source>
</evidence>
<dbReference type="InterPro" id="IPR041545">
    <property type="entry name" value="DUF5601"/>
</dbReference>
<dbReference type="InterPro" id="IPR003123">
    <property type="entry name" value="VPS9"/>
</dbReference>
<dbReference type="PROSITE" id="PS51140">
    <property type="entry name" value="CUE"/>
    <property type="match status" value="1"/>
</dbReference>
<keyword evidence="1" id="KW-0833">Ubl conjugation pathway</keyword>
<dbReference type="Gene3D" id="1.10.8.10">
    <property type="entry name" value="DNA helicase RuvA subunit, C-terminal domain"/>
    <property type="match status" value="1"/>
</dbReference>
<evidence type="ECO:0000256" key="1">
    <source>
        <dbReference type="ARBA" id="ARBA00022786"/>
    </source>
</evidence>
<keyword evidence="6" id="KW-1185">Reference proteome</keyword>
<dbReference type="AlphaFoldDB" id="A0A875RU78"/>
<dbReference type="SUPFAM" id="SSF46934">
    <property type="entry name" value="UBA-like"/>
    <property type="match status" value="1"/>
</dbReference>
<dbReference type="CDD" id="cd14369">
    <property type="entry name" value="CUE_VPS9_like"/>
    <property type="match status" value="1"/>
</dbReference>
<dbReference type="SMART" id="SM00546">
    <property type="entry name" value="CUE"/>
    <property type="match status" value="1"/>
</dbReference>
<dbReference type="InterPro" id="IPR009060">
    <property type="entry name" value="UBA-like_sf"/>
</dbReference>
<gene>
    <name evidence="5" type="ORF">FOA43_001592</name>
</gene>
<reference evidence="5" key="1">
    <citation type="submission" date="2020-10" db="EMBL/GenBank/DDBJ databases">
        <authorList>
            <person name="Roach M.J.R."/>
        </authorList>
    </citation>
    <scope>NUCLEOTIDE SEQUENCE</scope>
    <source>
        <strain evidence="5">CBS 1945</strain>
    </source>
</reference>
<dbReference type="InterPro" id="IPR045046">
    <property type="entry name" value="Vps9-like"/>
</dbReference>
<feature type="region of interest" description="Disordered" evidence="2">
    <location>
        <begin position="457"/>
        <end position="487"/>
    </location>
</feature>
<dbReference type="SMART" id="SM00167">
    <property type="entry name" value="VPS9"/>
    <property type="match status" value="1"/>
</dbReference>
<dbReference type="GeneID" id="62194993"/>
<dbReference type="InterPro" id="IPR041804">
    <property type="entry name" value="Vps9_CUE"/>
</dbReference>
<dbReference type="EMBL" id="CP064812">
    <property type="protein sequence ID" value="QPG74267.1"/>
    <property type="molecule type" value="Genomic_DNA"/>
</dbReference>
<dbReference type="KEGG" id="bnn:FOA43_001592"/>
<dbReference type="GO" id="GO:0043130">
    <property type="term" value="F:ubiquitin binding"/>
    <property type="evidence" value="ECO:0007669"/>
    <property type="project" value="InterPro"/>
</dbReference>
<dbReference type="InterPro" id="IPR003892">
    <property type="entry name" value="CUE"/>
</dbReference>
<dbReference type="PANTHER" id="PTHR23101">
    <property type="entry name" value="RAB GDP/GTP EXCHANGE FACTOR"/>
    <property type="match status" value="1"/>
</dbReference>
<evidence type="ECO:0000313" key="5">
    <source>
        <dbReference type="EMBL" id="QPG74267.1"/>
    </source>
</evidence>
<dbReference type="Pfam" id="PF02845">
    <property type="entry name" value="CUE"/>
    <property type="match status" value="1"/>
</dbReference>
<evidence type="ECO:0000313" key="6">
    <source>
        <dbReference type="Proteomes" id="UP000662931"/>
    </source>
</evidence>
<dbReference type="Proteomes" id="UP000662931">
    <property type="component" value="Chromosome 1"/>
</dbReference>
<evidence type="ECO:0000259" key="4">
    <source>
        <dbReference type="PROSITE" id="PS51205"/>
    </source>
</evidence>
<dbReference type="Pfam" id="PF02204">
    <property type="entry name" value="VPS9"/>
    <property type="match status" value="1"/>
</dbReference>
<evidence type="ECO:0000259" key="3">
    <source>
        <dbReference type="PROSITE" id="PS51140"/>
    </source>
</evidence>
<accession>A0A875RU78</accession>
<name>A0A875RU78_EENNA</name>
<dbReference type="GO" id="GO:0005085">
    <property type="term" value="F:guanyl-nucleotide exchange factor activity"/>
    <property type="evidence" value="ECO:0007669"/>
    <property type="project" value="InterPro"/>
</dbReference>
<dbReference type="InterPro" id="IPR037191">
    <property type="entry name" value="VPS9_dom_sf"/>
</dbReference>
<dbReference type="GO" id="GO:0016192">
    <property type="term" value="P:vesicle-mediated transport"/>
    <property type="evidence" value="ECO:0007669"/>
    <property type="project" value="InterPro"/>
</dbReference>
<dbReference type="Gene3D" id="1.20.1050.80">
    <property type="entry name" value="VPS9 domain"/>
    <property type="match status" value="1"/>
</dbReference>
<dbReference type="Pfam" id="PF18151">
    <property type="entry name" value="DUF5601"/>
    <property type="match status" value="1"/>
</dbReference>
<dbReference type="PANTHER" id="PTHR23101:SF25">
    <property type="entry name" value="GTPASE-ACTIVATING PROTEIN AND VPS9 DOMAIN-CONTAINING PROTEIN 1"/>
    <property type="match status" value="1"/>
</dbReference>
<organism evidence="5 6">
    <name type="scientific">Eeniella nana</name>
    <name type="common">Yeast</name>
    <name type="synonym">Brettanomyces nanus</name>
    <dbReference type="NCBI Taxonomy" id="13502"/>
    <lineage>
        <taxon>Eukaryota</taxon>
        <taxon>Fungi</taxon>
        <taxon>Dikarya</taxon>
        <taxon>Ascomycota</taxon>
        <taxon>Saccharomycotina</taxon>
        <taxon>Pichiomycetes</taxon>
        <taxon>Pichiales</taxon>
        <taxon>Pichiaceae</taxon>
        <taxon>Brettanomyces</taxon>
    </lineage>
</organism>
<protein>
    <submittedName>
        <fullName evidence="5">Uncharacterized protein</fullName>
    </submittedName>
</protein>